<dbReference type="InterPro" id="IPR013783">
    <property type="entry name" value="Ig-like_fold"/>
</dbReference>
<protein>
    <recommendedName>
        <fullName evidence="3">Abnormal spindle-like microcephaly-associated protein ASH domain-containing protein</fullName>
    </recommendedName>
</protein>
<dbReference type="GO" id="GO:0060271">
    <property type="term" value="P:cilium assembly"/>
    <property type="evidence" value="ECO:0007669"/>
    <property type="project" value="TreeGrafter"/>
</dbReference>
<dbReference type="PANTHER" id="PTHR45912">
    <property type="entry name" value="CILIA- AND FLAGELLA-ASSOCIATED PROTEIN 47"/>
    <property type="match status" value="1"/>
</dbReference>
<evidence type="ECO:0008006" key="3">
    <source>
        <dbReference type="Google" id="ProtNLM"/>
    </source>
</evidence>
<dbReference type="AlphaFoldDB" id="A0A6G0NCR1"/>
<accession>A0A6G0NCR1</accession>
<dbReference type="EMBL" id="QXGC01001453">
    <property type="protein sequence ID" value="KAE9202622.1"/>
    <property type="molecule type" value="Genomic_DNA"/>
</dbReference>
<evidence type="ECO:0000313" key="2">
    <source>
        <dbReference type="Proteomes" id="UP000476176"/>
    </source>
</evidence>
<sequence length="424" mass="45491">MLNCRALLPDVKVVARGKKVDFGTISVGVERETRVTLSNLGMHTRAVFDASVDPPSMSTTIGLQCRRLSSSERRDNSTKRQLPVSASVLVPDVFLAPAEAIDFGEVVLGVSVPRVMSLENHSSILACLLLDLGSSTFSEEFAIATPPRQIAHLEDASNIFVPVPYTKQFVLTNDGEQPIRWQIDTVRLCQGNLVTFAAGAAAAAAAVSSGAALAKRIASANPTSNATSVVFHVAPDHGELAPGEEVAIRVSFLPLDAVEYAEDELPLVVDGEPYVNLSLRGEGIHPHLSFSTNRVVLPSVPLEVTATAHFHVHATGYDHLELTCRVPLDTTRAPLTVLFPRGKTLSMACPSLPVELRFASNTSVAFNARLGFFDADGNSFALSVADCAENCLLTNYNFIQKQGLAPKLMDDGSSSSPRHSHQRK</sequence>
<organism evidence="1 2">
    <name type="scientific">Phytophthora fragariae</name>
    <dbReference type="NCBI Taxonomy" id="53985"/>
    <lineage>
        <taxon>Eukaryota</taxon>
        <taxon>Sar</taxon>
        <taxon>Stramenopiles</taxon>
        <taxon>Oomycota</taxon>
        <taxon>Peronosporomycetes</taxon>
        <taxon>Peronosporales</taxon>
        <taxon>Peronosporaceae</taxon>
        <taxon>Phytophthora</taxon>
    </lineage>
</organism>
<dbReference type="Gene3D" id="2.60.40.10">
    <property type="entry name" value="Immunoglobulins"/>
    <property type="match status" value="1"/>
</dbReference>
<dbReference type="GO" id="GO:0005929">
    <property type="term" value="C:cilium"/>
    <property type="evidence" value="ECO:0007669"/>
    <property type="project" value="TreeGrafter"/>
</dbReference>
<evidence type="ECO:0000313" key="1">
    <source>
        <dbReference type="EMBL" id="KAE9202622.1"/>
    </source>
</evidence>
<dbReference type="Proteomes" id="UP000476176">
    <property type="component" value="Unassembled WGS sequence"/>
</dbReference>
<dbReference type="PANTHER" id="PTHR45912:SF3">
    <property type="entry name" value="CILIA- AND FLAGELLA-ASSOCIATED PROTEIN 47"/>
    <property type="match status" value="1"/>
</dbReference>
<reference evidence="1 2" key="1">
    <citation type="submission" date="2018-09" db="EMBL/GenBank/DDBJ databases">
        <title>Genomic investigation of the strawberry pathogen Phytophthora fragariae indicates pathogenicity is determined by transcriptional variation in three key races.</title>
        <authorList>
            <person name="Adams T.M."/>
            <person name="Armitage A.D."/>
            <person name="Sobczyk M.K."/>
            <person name="Bates H.J."/>
            <person name="Dunwell J.M."/>
            <person name="Nellist C.F."/>
            <person name="Harrison R.J."/>
        </authorList>
    </citation>
    <scope>NUCLEOTIDE SEQUENCE [LARGE SCALE GENOMIC DNA]</scope>
    <source>
        <strain evidence="1 2">BC-23</strain>
    </source>
</reference>
<proteinExistence type="predicted"/>
<gene>
    <name evidence="1" type="ORF">PF004_g18369</name>
</gene>
<name>A0A6G0NCR1_9STRA</name>
<comment type="caution">
    <text evidence="1">The sequence shown here is derived from an EMBL/GenBank/DDBJ whole genome shotgun (WGS) entry which is preliminary data.</text>
</comment>